<evidence type="ECO:0000313" key="3">
    <source>
        <dbReference type="Proteomes" id="UP000199347"/>
    </source>
</evidence>
<dbReference type="EMBL" id="FMVW01000002">
    <property type="protein sequence ID" value="SCZ30265.1"/>
    <property type="molecule type" value="Genomic_DNA"/>
</dbReference>
<reference evidence="2 3" key="1">
    <citation type="submission" date="2016-10" db="EMBL/GenBank/DDBJ databases">
        <authorList>
            <person name="de Groot N.N."/>
        </authorList>
    </citation>
    <scope>NUCLEOTIDE SEQUENCE [LARGE SCALE GENOMIC DNA]</scope>
    <source>
        <strain evidence="2 3">DSM 2698</strain>
    </source>
</reference>
<dbReference type="InterPro" id="IPR032774">
    <property type="entry name" value="WG_beta_rep"/>
</dbReference>
<keyword evidence="1" id="KW-0732">Signal</keyword>
<protein>
    <submittedName>
        <fullName evidence="2">WG containing repeat-containing protein</fullName>
    </submittedName>
</protein>
<dbReference type="PANTHER" id="PTHR37841">
    <property type="entry name" value="GLR2918 PROTEIN"/>
    <property type="match status" value="1"/>
</dbReference>
<dbReference type="RefSeq" id="WP_170130492.1">
    <property type="nucleotide sequence ID" value="NZ_FMVW01000002.1"/>
</dbReference>
<feature type="chain" id="PRO_5011654565" evidence="1">
    <location>
        <begin position="27"/>
        <end position="955"/>
    </location>
</feature>
<evidence type="ECO:0000256" key="1">
    <source>
        <dbReference type="SAM" id="SignalP"/>
    </source>
</evidence>
<dbReference type="Pfam" id="PF14903">
    <property type="entry name" value="WG_beta_rep"/>
    <property type="match status" value="4"/>
</dbReference>
<proteinExistence type="predicted"/>
<dbReference type="PANTHER" id="PTHR37841:SF1">
    <property type="entry name" value="DUF3298 DOMAIN-CONTAINING PROTEIN"/>
    <property type="match status" value="1"/>
</dbReference>
<evidence type="ECO:0000313" key="2">
    <source>
        <dbReference type="EMBL" id="SCZ30265.1"/>
    </source>
</evidence>
<organism evidence="2 3">
    <name type="scientific">Afifella marina DSM 2698</name>
    <dbReference type="NCBI Taxonomy" id="1120955"/>
    <lineage>
        <taxon>Bacteria</taxon>
        <taxon>Pseudomonadati</taxon>
        <taxon>Pseudomonadota</taxon>
        <taxon>Alphaproteobacteria</taxon>
        <taxon>Hyphomicrobiales</taxon>
        <taxon>Afifellaceae</taxon>
        <taxon>Afifella</taxon>
    </lineage>
</organism>
<keyword evidence="3" id="KW-1185">Reference proteome</keyword>
<dbReference type="Proteomes" id="UP000199347">
    <property type="component" value="Unassembled WGS sequence"/>
</dbReference>
<feature type="signal peptide" evidence="1">
    <location>
        <begin position="1"/>
        <end position="26"/>
    </location>
</feature>
<dbReference type="STRING" id="1120955.SAMN03080610_01237"/>
<gene>
    <name evidence="2" type="ORF">SAMN03080610_01237</name>
</gene>
<accession>A0A1G5MYK4</accession>
<sequence>MSKTASLATLGAALLASALAAPTAQAQMQTCSVMGGSFLFSALYPATGEMPSRSNDCMSALGDGMAAVQLPIADKNIDDIAAAQRRGYGLSDHKWGFLDRDGKLAISPKFDAVQPFAQGLAAAMDGNRWGFIERSGDWAIAPDFGEAQPFAEIGVAPVRKLSEWMLIGRDGERLDIDLGGQLASLSVGPGEPAPVRTTYAPVYQGPDGKQISLIKDLEIVESFGAPDANLFVVRADGALGIVDSDLNILVPPLFDYIDPPRKAGGLWTAAGGATYQALLKPDGTVVGSEYREVRQISDDLWWASGDDREVFIINRAGKTLAEIDRPGRTSIGQFGPFVTYRAEDETRVFAPQADAPVILEKGFLAERTIQDELLLVKDEKGAVAGLISRDGHYLSRKDHDWVGQIDSVEMRGGWYWPNDIDGRLNILGPDLEPLLTPEAVEKLDGFGVEIVPRVDKAEGPVPIAILDQTWCQCNDEGTGLLLSDGSMVVDKTWGRVSLLEDEPLKTNKPRFAIATAEGIGMIDETGKVLLEPSQDHISHFHNGFALTSQNGDIRALDRNGKLHDIPSGFGLKIVSPGLVTYQETAAADELLRLYDIAAGEPVGEARFRTVQDFVAGQAIAKTADGRLGVIDESGAWILKPDYAEIERINGKLWAVREEPTGEAFSTKPKAIVNAAGETVVAFTPSLKVTTWADGRVEVLSHETGLHRLLSENGDVEIDGRETEFGRVGHWLRTVRRPATGYLTANGDWALPLRRGVGSSFHGDRALFATAEGAHLIDRDGETKADLPAAQWAWPAGADWLVGWNEDEDKTIYADAQGKETLSVAGRSGSFRNGVALHRPDRGEKPGWMDRSGKSLAIGRYRDLSRPDDEGLAYAAAQEGLYGYIDSEGRYLIPPVFRDASRFSDDRAIVMTSSSAMMIDREAHPLARVTEMCGVRVLYGPDNRRVWPESLPERCR</sequence>
<name>A0A1G5MYK4_AFIMA</name>
<dbReference type="AlphaFoldDB" id="A0A1G5MYK4"/>